<evidence type="ECO:0000256" key="5">
    <source>
        <dbReference type="ARBA" id="ARBA00022723"/>
    </source>
</evidence>
<comment type="subcellular location">
    <subcellularLocation>
        <location evidence="1">Cytoplasm</location>
    </subcellularLocation>
</comment>
<dbReference type="GO" id="GO:0006508">
    <property type="term" value="P:proteolysis"/>
    <property type="evidence" value="ECO:0007669"/>
    <property type="project" value="UniProtKB-KW"/>
</dbReference>
<feature type="active site" description="Proton donor" evidence="9">
    <location>
        <position position="381"/>
    </location>
</feature>
<dbReference type="InterPro" id="IPR027268">
    <property type="entry name" value="Peptidase_M4/M1_CTD_sf"/>
</dbReference>
<dbReference type="SUPFAM" id="SSF55486">
    <property type="entry name" value="Metalloproteases ('zincins'), catalytic domain"/>
    <property type="match status" value="1"/>
</dbReference>
<dbReference type="GO" id="GO:0008270">
    <property type="term" value="F:zinc ion binding"/>
    <property type="evidence" value="ECO:0007669"/>
    <property type="project" value="InterPro"/>
</dbReference>
<dbReference type="InterPro" id="IPR014782">
    <property type="entry name" value="Peptidase_M1_dom"/>
</dbReference>
<keyword evidence="3" id="KW-0963">Cytoplasm</keyword>
<dbReference type="InterPro" id="IPR034015">
    <property type="entry name" value="M1_LTA4H"/>
</dbReference>
<feature type="binding site" evidence="10">
    <location>
        <begin position="572"/>
        <end position="574"/>
    </location>
    <ligand>
        <name>a peptide</name>
        <dbReference type="ChEBI" id="CHEBI:60466"/>
    </ligand>
</feature>
<dbReference type="GO" id="GO:0004301">
    <property type="term" value="F:epoxide hydrolase activity"/>
    <property type="evidence" value="ECO:0007669"/>
    <property type="project" value="TreeGrafter"/>
</dbReference>
<protein>
    <recommendedName>
        <fullName evidence="12">Peptidase M1 leukotriene A4 hydrolase/aminopeptidase C-terminal domain-containing protein</fullName>
    </recommendedName>
</protein>
<keyword evidence="6" id="KW-0378">Hydrolase</keyword>
<dbReference type="PANTHER" id="PTHR45726">
    <property type="entry name" value="LEUKOTRIENE A-4 HYDROLASE"/>
    <property type="match status" value="1"/>
</dbReference>
<dbReference type="SMART" id="SM01263">
    <property type="entry name" value="Leuk-A4-hydro_C"/>
    <property type="match status" value="1"/>
</dbReference>
<gene>
    <name evidence="13" type="ORF">PENTCL1PPCAC_17762</name>
</gene>
<evidence type="ECO:0000256" key="1">
    <source>
        <dbReference type="ARBA" id="ARBA00004496"/>
    </source>
</evidence>
<evidence type="ECO:0000313" key="14">
    <source>
        <dbReference type="Proteomes" id="UP001432027"/>
    </source>
</evidence>
<comment type="caution">
    <text evidence="13">The sequence shown here is derived from an EMBL/GenBank/DDBJ whole genome shotgun (WGS) entry which is preliminary data.</text>
</comment>
<dbReference type="InterPro" id="IPR015211">
    <property type="entry name" value="Peptidase_M1_C"/>
</dbReference>
<dbReference type="GO" id="GO:0043171">
    <property type="term" value="P:peptide catabolic process"/>
    <property type="evidence" value="ECO:0007669"/>
    <property type="project" value="TreeGrafter"/>
</dbReference>
<evidence type="ECO:0000313" key="13">
    <source>
        <dbReference type="EMBL" id="GMS95587.1"/>
    </source>
</evidence>
<dbReference type="GO" id="GO:0005829">
    <property type="term" value="C:cytosol"/>
    <property type="evidence" value="ECO:0007669"/>
    <property type="project" value="TreeGrafter"/>
</dbReference>
<dbReference type="GO" id="GO:0004177">
    <property type="term" value="F:aminopeptidase activity"/>
    <property type="evidence" value="ECO:0007669"/>
    <property type="project" value="TreeGrafter"/>
</dbReference>
<dbReference type="InterPro" id="IPR049980">
    <property type="entry name" value="LTA4H_cat"/>
</dbReference>
<name>A0AAV5TMV6_9BILA</name>
<keyword evidence="8" id="KW-0482">Metalloprotease</keyword>
<dbReference type="SUPFAM" id="SSF63737">
    <property type="entry name" value="Leukotriene A4 hydrolase N-terminal domain"/>
    <property type="match status" value="1"/>
</dbReference>
<evidence type="ECO:0000256" key="4">
    <source>
        <dbReference type="ARBA" id="ARBA00022670"/>
    </source>
</evidence>
<dbReference type="InterPro" id="IPR001930">
    <property type="entry name" value="Peptidase_M1"/>
</dbReference>
<dbReference type="InterPro" id="IPR016024">
    <property type="entry name" value="ARM-type_fold"/>
</dbReference>
<keyword evidence="14" id="KW-1185">Reference proteome</keyword>
<dbReference type="InterPro" id="IPR042097">
    <property type="entry name" value="Aminopeptidase_N-like_N_sf"/>
</dbReference>
<feature type="binding site" evidence="10">
    <location>
        <begin position="136"/>
        <end position="138"/>
    </location>
    <ligand>
        <name>a peptide</name>
        <dbReference type="ChEBI" id="CHEBI:60466"/>
    </ligand>
</feature>
<dbReference type="InterPro" id="IPR045357">
    <property type="entry name" value="Aminopeptidase_N-like_N"/>
</dbReference>
<feature type="domain" description="Peptidase M1 leukotriene A4 hydrolase/aminopeptidase C-terminal" evidence="12">
    <location>
        <begin position="460"/>
        <end position="616"/>
    </location>
</feature>
<dbReference type="AlphaFoldDB" id="A0AAV5TMV6"/>
<dbReference type="EMBL" id="BTSX01000004">
    <property type="protein sequence ID" value="GMS95587.1"/>
    <property type="molecule type" value="Genomic_DNA"/>
</dbReference>
<keyword evidence="7 11" id="KW-0862">Zinc</keyword>
<evidence type="ECO:0000256" key="2">
    <source>
        <dbReference type="ARBA" id="ARBA00010136"/>
    </source>
</evidence>
<feature type="binding site" evidence="11">
    <location>
        <position position="299"/>
    </location>
    <ligand>
        <name>Zn(2+)</name>
        <dbReference type="ChEBI" id="CHEBI:29105"/>
        <note>catalytic</note>
    </ligand>
</feature>
<evidence type="ECO:0000256" key="11">
    <source>
        <dbReference type="PIRSR" id="PIRSR634015-3"/>
    </source>
</evidence>
<evidence type="ECO:0000256" key="8">
    <source>
        <dbReference type="ARBA" id="ARBA00023049"/>
    </source>
</evidence>
<dbReference type="Pfam" id="PF09127">
    <property type="entry name" value="Leuk-A4-hydro_C"/>
    <property type="match status" value="1"/>
</dbReference>
<comment type="similarity">
    <text evidence="2">Belongs to the peptidase M1 family.</text>
</comment>
<proteinExistence type="inferred from homology"/>
<accession>A0AAV5TMV6</accession>
<feature type="binding site" evidence="11">
    <location>
        <position position="318"/>
    </location>
    <ligand>
        <name>Zn(2+)</name>
        <dbReference type="ChEBI" id="CHEBI:29105"/>
        <note>catalytic</note>
    </ligand>
</feature>
<evidence type="ECO:0000256" key="10">
    <source>
        <dbReference type="PIRSR" id="PIRSR634015-2"/>
    </source>
</evidence>
<dbReference type="Pfam" id="PF17900">
    <property type="entry name" value="Peptidase_M1_N"/>
    <property type="match status" value="1"/>
</dbReference>
<reference evidence="13" key="1">
    <citation type="submission" date="2023-10" db="EMBL/GenBank/DDBJ databases">
        <title>Genome assembly of Pristionchus species.</title>
        <authorList>
            <person name="Yoshida K."/>
            <person name="Sommer R.J."/>
        </authorList>
    </citation>
    <scope>NUCLEOTIDE SEQUENCE</scope>
    <source>
        <strain evidence="13">RS0144</strain>
    </source>
</reference>
<feature type="non-terminal residue" evidence="13">
    <location>
        <position position="1"/>
    </location>
</feature>
<keyword evidence="4" id="KW-0645">Protease</keyword>
<evidence type="ECO:0000256" key="6">
    <source>
        <dbReference type="ARBA" id="ARBA00022801"/>
    </source>
</evidence>
<evidence type="ECO:0000259" key="12">
    <source>
        <dbReference type="SMART" id="SM01263"/>
    </source>
</evidence>
<dbReference type="CDD" id="cd09599">
    <property type="entry name" value="M1_LTA4H"/>
    <property type="match status" value="1"/>
</dbReference>
<dbReference type="Gene3D" id="1.10.390.10">
    <property type="entry name" value="Neutral Protease Domain 2"/>
    <property type="match status" value="1"/>
</dbReference>
<dbReference type="FunFam" id="3.30.2010.30:FF:000001">
    <property type="entry name" value="Leukotriene A(4) hydrolase"/>
    <property type="match status" value="1"/>
</dbReference>
<dbReference type="FunFam" id="2.60.40.1730:FF:000004">
    <property type="entry name" value="Leukotriene A(4) hydrolase"/>
    <property type="match status" value="1"/>
</dbReference>
<evidence type="ECO:0000256" key="3">
    <source>
        <dbReference type="ARBA" id="ARBA00022490"/>
    </source>
</evidence>
<feature type="active site" description="Proton acceptor" evidence="9">
    <location>
        <position position="296"/>
    </location>
</feature>
<dbReference type="GO" id="GO:0008237">
    <property type="term" value="F:metallopeptidase activity"/>
    <property type="evidence" value="ECO:0007669"/>
    <property type="project" value="UniProtKB-KW"/>
</dbReference>
<dbReference type="Pfam" id="PF01433">
    <property type="entry name" value="Peptidase_M1"/>
    <property type="match status" value="1"/>
</dbReference>
<dbReference type="SUPFAM" id="SSF48371">
    <property type="entry name" value="ARM repeat"/>
    <property type="match status" value="1"/>
</dbReference>
<feature type="binding site" evidence="11">
    <location>
        <position position="295"/>
    </location>
    <ligand>
        <name>Zn(2+)</name>
        <dbReference type="ChEBI" id="CHEBI:29105"/>
        <note>catalytic</note>
    </ligand>
</feature>
<dbReference type="Gene3D" id="3.30.2010.30">
    <property type="match status" value="1"/>
</dbReference>
<dbReference type="Gene3D" id="1.25.40.320">
    <property type="entry name" value="Peptidase M1, leukotriene A4 hydrolase/aminopeptidase C-terminal domain"/>
    <property type="match status" value="1"/>
</dbReference>
<dbReference type="PANTHER" id="PTHR45726:SF3">
    <property type="entry name" value="LEUKOTRIENE A-4 HYDROLASE"/>
    <property type="match status" value="1"/>
</dbReference>
<organism evidence="13 14">
    <name type="scientific">Pristionchus entomophagus</name>
    <dbReference type="NCBI Taxonomy" id="358040"/>
    <lineage>
        <taxon>Eukaryota</taxon>
        <taxon>Metazoa</taxon>
        <taxon>Ecdysozoa</taxon>
        <taxon>Nematoda</taxon>
        <taxon>Chromadorea</taxon>
        <taxon>Rhabditida</taxon>
        <taxon>Rhabditina</taxon>
        <taxon>Diplogasteromorpha</taxon>
        <taxon>Diplogasteroidea</taxon>
        <taxon>Neodiplogasteridae</taxon>
        <taxon>Pristionchus</taxon>
    </lineage>
</organism>
<evidence type="ECO:0000256" key="9">
    <source>
        <dbReference type="PIRSR" id="PIRSR634015-1"/>
    </source>
</evidence>
<dbReference type="InterPro" id="IPR038502">
    <property type="entry name" value="M1_LTA-4_hydro/amino_C_sf"/>
</dbReference>
<keyword evidence="5 11" id="KW-0479">Metal-binding</keyword>
<evidence type="ECO:0000256" key="7">
    <source>
        <dbReference type="ARBA" id="ARBA00022833"/>
    </source>
</evidence>
<dbReference type="Gene3D" id="2.60.40.1730">
    <property type="entry name" value="tricorn interacting facor f3 domain"/>
    <property type="match status" value="1"/>
</dbReference>
<dbReference type="PRINTS" id="PR00756">
    <property type="entry name" value="ALADIPTASE"/>
</dbReference>
<comment type="cofactor">
    <cofactor evidence="11">
        <name>Zn(2+)</name>
        <dbReference type="ChEBI" id="CHEBI:29105"/>
    </cofactor>
    <text evidence="11">Binds 1 zinc ion per subunit.</text>
</comment>
<dbReference type="Proteomes" id="UP001432027">
    <property type="component" value="Unassembled WGS sequence"/>
</dbReference>
<sequence length="620" mass="69722">VSTHCEMADPSSFSNFRNVVIRSSKLEWKVDMEAKTISGKVEHEVEGVCEKNNEVVLDARDLTVERVLWKGVETQFKYQKVNEALGDKLSVTIPSLSKGDRGNLSIFYRTSTSARALQFLSPAQTTDHKGPYLFSQCQAIHARSILPCFDTPAVKSTYSSRVCVPAGLTCLMSAISTGKDTSGQEEWVFSFNQSIPIPSYLIAIVVGVLEEREIGPRSAVWAEPSVVDTAAKEFMETEQFIKAAEEICGEYVWKRYDLVVLPNTFPYGGMENPCLTFVTPTIITGDRSLVSVVAHEIAHSWTGNLVTTANWDHFWLNEGFTVYLERKIIEKVYGKARRFFDSKEGFDSLNDTLKFITPDHSKLRLNLGGIDPDDAFSSIPYEKGSSLLLYLEQEVLSESETLSFLKEHVSLFSQSSLDTETWLDSMYQRYPKMKEKEEIVNQWLYGEGMPPKQPKFLDDSLLVECGKMMDNILSPSPSSHQFSLLTPSQKVFVLNALGDKSPLDHSKVSLSSPPFPPLAPLSSQLVLLSSDSFGISSSHNCEILCPFIQIGLSSEWEPSIQIALHFAKTYGRLKYCKKTYGLLFAWEKSRQLAIDQFEKEKSNMHPITVQQVESLLNKYK</sequence>
<feature type="binding site" evidence="10">
    <location>
        <begin position="266"/>
        <end position="271"/>
    </location>
    <ligand>
        <name>a peptide</name>
        <dbReference type="ChEBI" id="CHEBI:60466"/>
    </ligand>
</feature>